<evidence type="ECO:0000256" key="2">
    <source>
        <dbReference type="ARBA" id="ARBA00022692"/>
    </source>
</evidence>
<dbReference type="AlphaFoldDB" id="A0A9X9LQW7"/>
<feature type="transmembrane region" description="Helical" evidence="7">
    <location>
        <begin position="20"/>
        <end position="45"/>
    </location>
</feature>
<evidence type="ECO:0000256" key="4">
    <source>
        <dbReference type="ARBA" id="ARBA00023136"/>
    </source>
</evidence>
<evidence type="ECO:0000259" key="8">
    <source>
        <dbReference type="Pfam" id="PF15371"/>
    </source>
</evidence>
<dbReference type="EMBL" id="CYRY02011794">
    <property type="protein sequence ID" value="VCW79341.1"/>
    <property type="molecule type" value="Genomic_DNA"/>
</dbReference>
<dbReference type="PANTHER" id="PTHR21859:SF55">
    <property type="entry name" value="SPERMATOGENESIS-ASSOCIATED PROTEIN 31A1-RELATED"/>
    <property type="match status" value="1"/>
</dbReference>
<protein>
    <recommendedName>
        <fullName evidence="8">SPATA31-like domain-containing protein</fullName>
    </recommendedName>
</protein>
<proteinExistence type="inferred from homology"/>
<name>A0A9X9LQW7_GULGU</name>
<comment type="similarity">
    <text evidence="5">Belongs to the SPATA31 family.</text>
</comment>
<keyword evidence="2 7" id="KW-0812">Transmembrane</keyword>
<evidence type="ECO:0000256" key="5">
    <source>
        <dbReference type="ARBA" id="ARBA00035009"/>
    </source>
</evidence>
<feature type="region of interest" description="Disordered" evidence="6">
    <location>
        <begin position="48"/>
        <end position="76"/>
    </location>
</feature>
<dbReference type="Pfam" id="PF15371">
    <property type="entry name" value="DUF4599"/>
    <property type="match status" value="1"/>
</dbReference>
<accession>A0A9X9LQW7</accession>
<dbReference type="InterPro" id="IPR027970">
    <property type="entry name" value="SPATA31-like"/>
</dbReference>
<feature type="non-terminal residue" evidence="9">
    <location>
        <position position="135"/>
    </location>
</feature>
<reference evidence="9 10" key="1">
    <citation type="submission" date="2018-10" db="EMBL/GenBank/DDBJ databases">
        <authorList>
            <person name="Ekblom R."/>
            <person name="Jareborg N."/>
        </authorList>
    </citation>
    <scope>NUCLEOTIDE SEQUENCE [LARGE SCALE GENOMIC DNA]</scope>
    <source>
        <tissue evidence="9">Muscle</tissue>
    </source>
</reference>
<dbReference type="GO" id="GO:0016020">
    <property type="term" value="C:membrane"/>
    <property type="evidence" value="ECO:0007669"/>
    <property type="project" value="UniProtKB-SubCell"/>
</dbReference>
<dbReference type="Proteomes" id="UP000269945">
    <property type="component" value="Unassembled WGS sequence"/>
</dbReference>
<evidence type="ECO:0000256" key="1">
    <source>
        <dbReference type="ARBA" id="ARBA00004167"/>
    </source>
</evidence>
<keyword evidence="3 7" id="KW-1133">Transmembrane helix</keyword>
<comment type="caution">
    <text evidence="9">The sequence shown here is derived from an EMBL/GenBank/DDBJ whole genome shotgun (WGS) entry which is preliminary data.</text>
</comment>
<evidence type="ECO:0000256" key="6">
    <source>
        <dbReference type="SAM" id="MobiDB-lite"/>
    </source>
</evidence>
<evidence type="ECO:0000256" key="7">
    <source>
        <dbReference type="SAM" id="Phobius"/>
    </source>
</evidence>
<dbReference type="PANTHER" id="PTHR21859">
    <property type="entry name" value="ACROSOME-SPECIFIC PROTEIN"/>
    <property type="match status" value="1"/>
</dbReference>
<comment type="subcellular location">
    <subcellularLocation>
        <location evidence="1">Membrane</location>
        <topology evidence="1">Single-pass membrane protein</topology>
    </subcellularLocation>
</comment>
<organism evidence="9 10">
    <name type="scientific">Gulo gulo</name>
    <name type="common">Wolverine</name>
    <name type="synonym">Gluton</name>
    <dbReference type="NCBI Taxonomy" id="48420"/>
    <lineage>
        <taxon>Eukaryota</taxon>
        <taxon>Metazoa</taxon>
        <taxon>Chordata</taxon>
        <taxon>Craniata</taxon>
        <taxon>Vertebrata</taxon>
        <taxon>Euteleostomi</taxon>
        <taxon>Mammalia</taxon>
        <taxon>Eutheria</taxon>
        <taxon>Laurasiatheria</taxon>
        <taxon>Carnivora</taxon>
        <taxon>Caniformia</taxon>
        <taxon>Musteloidea</taxon>
        <taxon>Mustelidae</taxon>
        <taxon>Guloninae</taxon>
        <taxon>Gulo</taxon>
    </lineage>
</organism>
<evidence type="ECO:0000313" key="10">
    <source>
        <dbReference type="Proteomes" id="UP000269945"/>
    </source>
</evidence>
<gene>
    <name evidence="9" type="ORF">BN2614_LOCUS2</name>
</gene>
<evidence type="ECO:0000313" key="9">
    <source>
        <dbReference type="EMBL" id="VCW79341.1"/>
    </source>
</evidence>
<evidence type="ECO:0000256" key="3">
    <source>
        <dbReference type="ARBA" id="ARBA00022989"/>
    </source>
</evidence>
<keyword evidence="10" id="KW-1185">Reference proteome</keyword>
<keyword evidence="4 7" id="KW-0472">Membrane</keyword>
<sequence length="135" mass="15618">MENYLFPQEFLTEGWLSPSPTILAVNGILAFICGLGLFVFLLSYFQPDQSSPPGKTHRKSRKYQLEPWRRSNRSQKNQTLRGFREFLNNLEEVQDLFSLLESHLERLSDQGGFHHFLRQAAPAQVRRVVPAGSRQ</sequence>
<feature type="domain" description="SPATA31-like" evidence="8">
    <location>
        <begin position="70"/>
        <end position="135"/>
    </location>
</feature>